<dbReference type="EMBL" id="BAAAMR010000002">
    <property type="protein sequence ID" value="GAA2120427.1"/>
    <property type="molecule type" value="Genomic_DNA"/>
</dbReference>
<reference evidence="2" key="1">
    <citation type="journal article" date="2019" name="Int. J. Syst. Evol. Microbiol.">
        <title>The Global Catalogue of Microorganisms (GCM) 10K type strain sequencing project: providing services to taxonomists for standard genome sequencing and annotation.</title>
        <authorList>
            <consortium name="The Broad Institute Genomics Platform"/>
            <consortium name="The Broad Institute Genome Sequencing Center for Infectious Disease"/>
            <person name="Wu L."/>
            <person name="Ma J."/>
        </authorList>
    </citation>
    <scope>NUCLEOTIDE SEQUENCE [LARGE SCALE GENOMIC DNA]</scope>
    <source>
        <strain evidence="2">JCM 13850</strain>
    </source>
</reference>
<protein>
    <submittedName>
        <fullName evidence="1">Uncharacterized protein</fullName>
    </submittedName>
</protein>
<evidence type="ECO:0000313" key="2">
    <source>
        <dbReference type="Proteomes" id="UP001501020"/>
    </source>
</evidence>
<keyword evidence="2" id="KW-1185">Reference proteome</keyword>
<comment type="caution">
    <text evidence="1">The sequence shown here is derived from an EMBL/GenBank/DDBJ whole genome shotgun (WGS) entry which is preliminary data.</text>
</comment>
<dbReference type="Proteomes" id="UP001501020">
    <property type="component" value="Unassembled WGS sequence"/>
</dbReference>
<sequence length="67" mass="7360">MEEAVSGESSAFSVQIFAGRWNGDPSTLTLTEGIMLHCFRPDVLPRLRIAPSIVALVRRHAPTISRP</sequence>
<proteinExistence type="predicted"/>
<name>A0ABP5JNI1_9ACTN</name>
<organism evidence="1 2">
    <name type="scientific">Actinomadura napierensis</name>
    <dbReference type="NCBI Taxonomy" id="267854"/>
    <lineage>
        <taxon>Bacteria</taxon>
        <taxon>Bacillati</taxon>
        <taxon>Actinomycetota</taxon>
        <taxon>Actinomycetes</taxon>
        <taxon>Streptosporangiales</taxon>
        <taxon>Thermomonosporaceae</taxon>
        <taxon>Actinomadura</taxon>
    </lineage>
</organism>
<evidence type="ECO:0000313" key="1">
    <source>
        <dbReference type="EMBL" id="GAA2120427.1"/>
    </source>
</evidence>
<gene>
    <name evidence="1" type="ORF">GCM10009727_05150</name>
</gene>
<accession>A0ABP5JNI1</accession>